<dbReference type="GO" id="GO:0003755">
    <property type="term" value="F:peptidyl-prolyl cis-trans isomerase activity"/>
    <property type="evidence" value="ECO:0007669"/>
    <property type="project" value="UniProtKB-KW"/>
</dbReference>
<protein>
    <recommendedName>
        <fullName evidence="2 5">peptidylprolyl isomerase</fullName>
        <ecNumber evidence="2 5">5.2.1.8</ecNumber>
    </recommendedName>
</protein>
<dbReference type="Proteomes" id="UP001515500">
    <property type="component" value="Chromosome 4"/>
</dbReference>
<organism evidence="7 8">
    <name type="scientific">Dioscorea cayennensis subsp. rotundata</name>
    <name type="common">White Guinea yam</name>
    <name type="synonym">Dioscorea rotundata</name>
    <dbReference type="NCBI Taxonomy" id="55577"/>
    <lineage>
        <taxon>Eukaryota</taxon>
        <taxon>Viridiplantae</taxon>
        <taxon>Streptophyta</taxon>
        <taxon>Embryophyta</taxon>
        <taxon>Tracheophyta</taxon>
        <taxon>Spermatophyta</taxon>
        <taxon>Magnoliopsida</taxon>
        <taxon>Liliopsida</taxon>
        <taxon>Dioscoreales</taxon>
        <taxon>Dioscoreaceae</taxon>
        <taxon>Dioscorea</taxon>
    </lineage>
</organism>
<keyword evidence="7" id="KW-1185">Reference proteome</keyword>
<dbReference type="AlphaFoldDB" id="A0AB40B2Z4"/>
<dbReference type="PANTHER" id="PTHR43811">
    <property type="entry name" value="FKBP-TYPE PEPTIDYL-PROLYL CIS-TRANS ISOMERASE FKPA"/>
    <property type="match status" value="1"/>
</dbReference>
<dbReference type="Gene3D" id="3.10.50.40">
    <property type="match status" value="1"/>
</dbReference>
<dbReference type="PROSITE" id="PS50059">
    <property type="entry name" value="FKBP_PPIASE"/>
    <property type="match status" value="1"/>
</dbReference>
<dbReference type="SUPFAM" id="SSF54534">
    <property type="entry name" value="FKBP-like"/>
    <property type="match status" value="1"/>
</dbReference>
<comment type="catalytic activity">
    <reaction evidence="1 5">
        <text>[protein]-peptidylproline (omega=180) = [protein]-peptidylproline (omega=0)</text>
        <dbReference type="Rhea" id="RHEA:16237"/>
        <dbReference type="Rhea" id="RHEA-COMP:10747"/>
        <dbReference type="Rhea" id="RHEA-COMP:10748"/>
        <dbReference type="ChEBI" id="CHEBI:83833"/>
        <dbReference type="ChEBI" id="CHEBI:83834"/>
        <dbReference type="EC" id="5.2.1.8"/>
    </reaction>
</comment>
<dbReference type="PANTHER" id="PTHR43811:SF17">
    <property type="entry name" value="PEPTIDYL-PROLYL CIS-TRANS ISOMERASE FKBP16-3, CHLOROPLASTIC"/>
    <property type="match status" value="1"/>
</dbReference>
<evidence type="ECO:0000259" key="6">
    <source>
        <dbReference type="PROSITE" id="PS50059"/>
    </source>
</evidence>
<dbReference type="GeneID" id="120258180"/>
<dbReference type="Pfam" id="PF00254">
    <property type="entry name" value="FKBP_C"/>
    <property type="match status" value="1"/>
</dbReference>
<evidence type="ECO:0000256" key="1">
    <source>
        <dbReference type="ARBA" id="ARBA00000971"/>
    </source>
</evidence>
<evidence type="ECO:0000256" key="3">
    <source>
        <dbReference type="ARBA" id="ARBA00023110"/>
    </source>
</evidence>
<name>A0AB40B2Z4_DIOCR</name>
<proteinExistence type="predicted"/>
<evidence type="ECO:0000256" key="5">
    <source>
        <dbReference type="PROSITE-ProRule" id="PRU00277"/>
    </source>
</evidence>
<dbReference type="InterPro" id="IPR001179">
    <property type="entry name" value="PPIase_FKBP_dom"/>
</dbReference>
<accession>A0AB40B2Z4</accession>
<sequence>MSLQSITMSSSSLLSWAHPLLPFGSRVARTSINGHHQIVHTNKLINFEGNCSDVNLGCQAFFRRGKCDDEVSLLSRRNVISLIFGSLAFDFGSSHVIGAGLPPEEKPKICDDACEKELENVPMMTTESGLQYKDIKVGEGPSPPIGFQVAANYVAMVPTGQIFDSSLEKGLPYIFRVGSGQVIKGLDEGILSMKVGGKRRLYIPGSLAFPKGLNSAPGRPRVAPNSPVTFDVSLEYIPGLEDE</sequence>
<evidence type="ECO:0000313" key="7">
    <source>
        <dbReference type="Proteomes" id="UP001515500"/>
    </source>
</evidence>
<keyword evidence="3 5" id="KW-0697">Rotamase</keyword>
<gene>
    <name evidence="8" type="primary">LOC120258180</name>
</gene>
<feature type="domain" description="PPIase FKBP-type" evidence="6">
    <location>
        <begin position="146"/>
        <end position="238"/>
    </location>
</feature>
<reference evidence="8" key="1">
    <citation type="submission" date="2025-08" db="UniProtKB">
        <authorList>
            <consortium name="RefSeq"/>
        </authorList>
    </citation>
    <scope>IDENTIFICATION</scope>
</reference>
<evidence type="ECO:0000256" key="2">
    <source>
        <dbReference type="ARBA" id="ARBA00013194"/>
    </source>
</evidence>
<evidence type="ECO:0000256" key="4">
    <source>
        <dbReference type="ARBA" id="ARBA00023235"/>
    </source>
</evidence>
<evidence type="ECO:0000313" key="8">
    <source>
        <dbReference type="RefSeq" id="XP_039121468.1"/>
    </source>
</evidence>
<dbReference type="RefSeq" id="XP_039121468.1">
    <property type="nucleotide sequence ID" value="XM_039265534.1"/>
</dbReference>
<dbReference type="EC" id="5.2.1.8" evidence="2 5"/>
<keyword evidence="4 5" id="KW-0413">Isomerase</keyword>
<dbReference type="InterPro" id="IPR046357">
    <property type="entry name" value="PPIase_dom_sf"/>
</dbReference>